<evidence type="ECO:0000256" key="1">
    <source>
        <dbReference type="SAM" id="MobiDB-lite"/>
    </source>
</evidence>
<protein>
    <submittedName>
        <fullName evidence="2">Uncharacterized protein</fullName>
    </submittedName>
</protein>
<dbReference type="EMBL" id="VSRR010026868">
    <property type="protein sequence ID" value="MPC67857.1"/>
    <property type="molecule type" value="Genomic_DNA"/>
</dbReference>
<evidence type="ECO:0000313" key="3">
    <source>
        <dbReference type="Proteomes" id="UP000324222"/>
    </source>
</evidence>
<gene>
    <name evidence="2" type="ORF">E2C01_062043</name>
</gene>
<feature type="compositionally biased region" description="Low complexity" evidence="1">
    <location>
        <begin position="28"/>
        <end position="49"/>
    </location>
</feature>
<sequence length="63" mass="7195">MTQEQDHITLHHIDLHRLAFIISASITTTTDSSSSNNKNYNNNNNNNNNLDDLELPGNHREHV</sequence>
<reference evidence="2 3" key="1">
    <citation type="submission" date="2019-05" db="EMBL/GenBank/DDBJ databases">
        <title>Another draft genome of Portunus trituberculatus and its Hox gene families provides insights of decapod evolution.</title>
        <authorList>
            <person name="Jeong J.-H."/>
            <person name="Song I."/>
            <person name="Kim S."/>
            <person name="Choi T."/>
            <person name="Kim D."/>
            <person name="Ryu S."/>
            <person name="Kim W."/>
        </authorList>
    </citation>
    <scope>NUCLEOTIDE SEQUENCE [LARGE SCALE GENOMIC DNA]</scope>
    <source>
        <tissue evidence="2">Muscle</tissue>
    </source>
</reference>
<proteinExistence type="predicted"/>
<keyword evidence="3" id="KW-1185">Reference proteome</keyword>
<evidence type="ECO:0000313" key="2">
    <source>
        <dbReference type="EMBL" id="MPC67857.1"/>
    </source>
</evidence>
<comment type="caution">
    <text evidence="2">The sequence shown here is derived from an EMBL/GenBank/DDBJ whole genome shotgun (WGS) entry which is preliminary data.</text>
</comment>
<dbReference type="AlphaFoldDB" id="A0A5B7HEV2"/>
<organism evidence="2 3">
    <name type="scientific">Portunus trituberculatus</name>
    <name type="common">Swimming crab</name>
    <name type="synonym">Neptunus trituberculatus</name>
    <dbReference type="NCBI Taxonomy" id="210409"/>
    <lineage>
        <taxon>Eukaryota</taxon>
        <taxon>Metazoa</taxon>
        <taxon>Ecdysozoa</taxon>
        <taxon>Arthropoda</taxon>
        <taxon>Crustacea</taxon>
        <taxon>Multicrustacea</taxon>
        <taxon>Malacostraca</taxon>
        <taxon>Eumalacostraca</taxon>
        <taxon>Eucarida</taxon>
        <taxon>Decapoda</taxon>
        <taxon>Pleocyemata</taxon>
        <taxon>Brachyura</taxon>
        <taxon>Eubrachyura</taxon>
        <taxon>Portunoidea</taxon>
        <taxon>Portunidae</taxon>
        <taxon>Portuninae</taxon>
        <taxon>Portunus</taxon>
    </lineage>
</organism>
<accession>A0A5B7HEV2</accession>
<dbReference type="Proteomes" id="UP000324222">
    <property type="component" value="Unassembled WGS sequence"/>
</dbReference>
<feature type="region of interest" description="Disordered" evidence="1">
    <location>
        <begin position="28"/>
        <end position="63"/>
    </location>
</feature>
<name>A0A5B7HEV2_PORTR</name>